<comment type="similarity">
    <text evidence="3 17">Belongs to the class-I aminoacyl-tRNA synthetase family.</text>
</comment>
<dbReference type="EC" id="6.1.1.9" evidence="4"/>
<keyword evidence="5" id="KW-0963">Cytoplasm</keyword>
<dbReference type="SUPFAM" id="SSF47323">
    <property type="entry name" value="Anticodon-binding domain of a subclass of class I aminoacyl-tRNA synthetases"/>
    <property type="match status" value="1"/>
</dbReference>
<keyword evidence="9 17" id="KW-0648">Protein biosynthesis</keyword>
<comment type="subcellular location">
    <subcellularLocation>
        <location evidence="2">Cytoplasm</location>
    </subcellularLocation>
    <subcellularLocation>
        <location evidence="1">Mitochondrion</location>
    </subcellularLocation>
</comment>
<dbReference type="NCBIfam" id="TIGR00422">
    <property type="entry name" value="valS"/>
    <property type="match status" value="1"/>
</dbReference>
<dbReference type="InterPro" id="IPR002300">
    <property type="entry name" value="aa-tRNA-synth_Ia"/>
</dbReference>
<dbReference type="STRING" id="947166.A0A1D1V3D2"/>
<evidence type="ECO:0000256" key="9">
    <source>
        <dbReference type="ARBA" id="ARBA00022917"/>
    </source>
</evidence>
<evidence type="ECO:0000256" key="10">
    <source>
        <dbReference type="ARBA" id="ARBA00022946"/>
    </source>
</evidence>
<evidence type="ECO:0000256" key="12">
    <source>
        <dbReference type="ARBA" id="ARBA00023146"/>
    </source>
</evidence>
<feature type="coiled-coil region" evidence="18">
    <location>
        <begin position="949"/>
        <end position="983"/>
    </location>
</feature>
<evidence type="ECO:0000256" key="6">
    <source>
        <dbReference type="ARBA" id="ARBA00022598"/>
    </source>
</evidence>
<dbReference type="PRINTS" id="PR00986">
    <property type="entry name" value="TRNASYNTHVAL"/>
</dbReference>
<evidence type="ECO:0000259" key="19">
    <source>
        <dbReference type="Pfam" id="PF00133"/>
    </source>
</evidence>
<dbReference type="Gene3D" id="3.40.50.620">
    <property type="entry name" value="HUPs"/>
    <property type="match status" value="2"/>
</dbReference>
<evidence type="ECO:0000256" key="4">
    <source>
        <dbReference type="ARBA" id="ARBA00013169"/>
    </source>
</evidence>
<dbReference type="EMBL" id="BDGG01000002">
    <property type="protein sequence ID" value="GAU94472.1"/>
    <property type="molecule type" value="Genomic_DNA"/>
</dbReference>
<evidence type="ECO:0000259" key="20">
    <source>
        <dbReference type="Pfam" id="PF08264"/>
    </source>
</evidence>
<comment type="function">
    <text evidence="15">Catalyzes the attachment of valine to tRNA(Val) in a two-step reaction: valine is first activated by ATP to form Val-AMP and then transferred to the acceptor end of tRNA(Val).</text>
</comment>
<keyword evidence="11" id="KW-0496">Mitochondrion</keyword>
<dbReference type="PANTHER" id="PTHR11946">
    <property type="entry name" value="VALYL-TRNA SYNTHETASES"/>
    <property type="match status" value="1"/>
</dbReference>
<dbReference type="OrthoDB" id="629407at2759"/>
<keyword evidence="8 17" id="KW-0067">ATP-binding</keyword>
<keyword evidence="22" id="KW-1185">Reference proteome</keyword>
<comment type="caution">
    <text evidence="21">The sequence shown here is derived from an EMBL/GenBank/DDBJ whole genome shotgun (WGS) entry which is preliminary data.</text>
</comment>
<dbReference type="GO" id="GO:0002161">
    <property type="term" value="F:aminoacyl-tRNA deacylase activity"/>
    <property type="evidence" value="ECO:0007669"/>
    <property type="project" value="InterPro"/>
</dbReference>
<feature type="domain" description="Aminoacyl-tRNA synthetase class Ia" evidence="19">
    <location>
        <begin position="49"/>
        <end position="631"/>
    </location>
</feature>
<dbReference type="FunFam" id="3.90.740.10:FF:000005">
    <property type="entry name" value="Valine--tRNA ligase, mitochondrial"/>
    <property type="match status" value="1"/>
</dbReference>
<dbReference type="FunFam" id="3.40.50.620:FF:000078">
    <property type="entry name" value="Valine--tRNA ligase, mitochondrial"/>
    <property type="match status" value="1"/>
</dbReference>
<dbReference type="GO" id="GO:0005524">
    <property type="term" value="F:ATP binding"/>
    <property type="evidence" value="ECO:0007669"/>
    <property type="project" value="UniProtKB-KW"/>
</dbReference>
<gene>
    <name evidence="21" type="primary">RvY_06243-1</name>
    <name evidence="21" type="synonym">RvY_06243.1</name>
    <name evidence="21" type="ORF">RvY_06243</name>
</gene>
<dbReference type="InterPro" id="IPR009080">
    <property type="entry name" value="tRNAsynth_Ia_anticodon-bd"/>
</dbReference>
<evidence type="ECO:0000256" key="8">
    <source>
        <dbReference type="ARBA" id="ARBA00022840"/>
    </source>
</evidence>
<keyword evidence="10" id="KW-0809">Transit peptide</keyword>
<dbReference type="CDD" id="cd07962">
    <property type="entry name" value="Anticodon_Ia_Val"/>
    <property type="match status" value="1"/>
</dbReference>
<evidence type="ECO:0000256" key="15">
    <source>
        <dbReference type="ARBA" id="ARBA00043854"/>
    </source>
</evidence>
<dbReference type="PANTHER" id="PTHR11946:SF71">
    <property type="entry name" value="VALINE--TRNA LIGASE, MITOCHONDRIAL"/>
    <property type="match status" value="1"/>
</dbReference>
<evidence type="ECO:0000256" key="7">
    <source>
        <dbReference type="ARBA" id="ARBA00022741"/>
    </source>
</evidence>
<sequence length="1020" mass="116393">MLLLQVDCRRTKLFYLILVTGRRGLSTVKKPELSLLPRTYQASYVESRWYEWWQAKGFFKPKDDKKERFSIMLPPPNVTGSLHLGHTLTIAIQDALVRYSKMKGRSVLWIPGLDHAGIATQVQVEKQLWSSRRVRRHEMGREEFLTEAEKWKEEKSSSIKSQIRRLGAVVDWDRLSFTLDSRIQHGVREAFIRLHEKGRIYRDERLVNWCGALQSTISDIEVERQEITEASTKLKIPGEAHPVEFGYLSLFAYPLADGDGREEVVLATTRLETMLGDAAVAVHPEDPRYRKFHGRCVKHPFLRTALPIICDEFVDQKLGTGAVKITPAHDHNDFEVGKRHGLRMNRVTDDSGKIMSELPELNGLSRFQARAAIQSLLQKANLWRGRTAHKTVVPVCSRSGDVIEPQLKSQWFLECDELASAASRAVTEGTLRLVPDRFEKIWQQWLSERRDWCLSRQLWWGQRIPAYRAEINEREEWVSAHSQEEAAAKFRNKFGTRDVTLTQDPDVLDTWFTSSALPFVTLGWPDKTEDFQKHYPLNLMETGHDILFFWVARMVFMGLALTDKLPFDKVLLHGLICDKDGKKMSKSVGNVIDPMAIVCGLTESDRREKKKKKVDIGADALRFALCRYDTQQHFINVDLEDVEQANKFCNKIWQAFFLCSSVWEKFSGRVCDFEPLESSAGSPIKHSGHSATHPYKAVSCSPSADKSVLQLRREGTGHEPLLTGQSVIKAVPDRDDVETVRRWLLGTLHDLVVASEAAMEDFQLNIVAESLYDFWYDDFCDVYLESTKPVLQESSVKECQQIAQTMQHVFAVCLPLLSLFMPNLAEELYQRLPGTSVESVCLTAFPDTNAIPQCEAGLKTDMTEILDVSKAVKNIRAQYGIVTERPALFLVCPNEDSRHRLEKLSQVLQVNSKSKVVSFAGSTAEVDTLECAFDVSLDGVKIFVHLPTRFDAEREQARVEKQRKKLQKEIEELEEVLSKTRKEALIEQCSISLSKMRSRLEALSSYDQSMTSFAVRSSRL</sequence>
<protein>
    <recommendedName>
        <fullName evidence="14">Valine--tRNA ligase, mitochondrial</fullName>
        <ecNumber evidence="4">6.1.1.9</ecNumber>
    </recommendedName>
    <alternativeName>
        <fullName evidence="13">Valyl-tRNA synthetase</fullName>
    </alternativeName>
</protein>
<dbReference type="InterPro" id="IPR001412">
    <property type="entry name" value="aa-tRNA-synth_I_CS"/>
</dbReference>
<reference evidence="21 22" key="1">
    <citation type="journal article" date="2016" name="Nat. Commun.">
        <title>Extremotolerant tardigrade genome and improved radiotolerance of human cultured cells by tardigrade-unique protein.</title>
        <authorList>
            <person name="Hashimoto T."/>
            <person name="Horikawa D.D."/>
            <person name="Saito Y."/>
            <person name="Kuwahara H."/>
            <person name="Kozuka-Hata H."/>
            <person name="Shin-I T."/>
            <person name="Minakuchi Y."/>
            <person name="Ohishi K."/>
            <person name="Motoyama A."/>
            <person name="Aizu T."/>
            <person name="Enomoto A."/>
            <person name="Kondo K."/>
            <person name="Tanaka S."/>
            <person name="Hara Y."/>
            <person name="Koshikawa S."/>
            <person name="Sagara H."/>
            <person name="Miura T."/>
            <person name="Yokobori S."/>
            <person name="Miyagawa K."/>
            <person name="Suzuki Y."/>
            <person name="Kubo T."/>
            <person name="Oyama M."/>
            <person name="Kohara Y."/>
            <person name="Fujiyama A."/>
            <person name="Arakawa K."/>
            <person name="Katayama T."/>
            <person name="Toyoda A."/>
            <person name="Kunieda T."/>
        </authorList>
    </citation>
    <scope>NUCLEOTIDE SEQUENCE [LARGE SCALE GENOMIC DNA]</scope>
    <source>
        <strain evidence="21 22">YOKOZUNA-1</strain>
    </source>
</reference>
<feature type="domain" description="Methionyl/Valyl/Leucyl/Isoleucyl-tRNA synthetase anticodon-binding" evidence="20">
    <location>
        <begin position="742"/>
        <end position="883"/>
    </location>
</feature>
<evidence type="ECO:0000256" key="14">
    <source>
        <dbReference type="ARBA" id="ARBA00040837"/>
    </source>
</evidence>
<evidence type="ECO:0000256" key="3">
    <source>
        <dbReference type="ARBA" id="ARBA00005594"/>
    </source>
</evidence>
<evidence type="ECO:0000256" key="1">
    <source>
        <dbReference type="ARBA" id="ARBA00004173"/>
    </source>
</evidence>
<evidence type="ECO:0000256" key="11">
    <source>
        <dbReference type="ARBA" id="ARBA00023128"/>
    </source>
</evidence>
<comment type="catalytic activity">
    <reaction evidence="16">
        <text>tRNA(Val) + L-valine + ATP = L-valyl-tRNA(Val) + AMP + diphosphate</text>
        <dbReference type="Rhea" id="RHEA:10704"/>
        <dbReference type="Rhea" id="RHEA-COMP:9672"/>
        <dbReference type="Rhea" id="RHEA-COMP:9708"/>
        <dbReference type="ChEBI" id="CHEBI:30616"/>
        <dbReference type="ChEBI" id="CHEBI:33019"/>
        <dbReference type="ChEBI" id="CHEBI:57762"/>
        <dbReference type="ChEBI" id="CHEBI:78442"/>
        <dbReference type="ChEBI" id="CHEBI:78537"/>
        <dbReference type="ChEBI" id="CHEBI:456215"/>
        <dbReference type="EC" id="6.1.1.9"/>
    </reaction>
</comment>
<dbReference type="GO" id="GO:0005829">
    <property type="term" value="C:cytosol"/>
    <property type="evidence" value="ECO:0007669"/>
    <property type="project" value="TreeGrafter"/>
</dbReference>
<name>A0A1D1V3D2_RAMVA</name>
<dbReference type="Proteomes" id="UP000186922">
    <property type="component" value="Unassembled WGS sequence"/>
</dbReference>
<dbReference type="InterPro" id="IPR033705">
    <property type="entry name" value="Anticodon_Ia_Val"/>
</dbReference>
<dbReference type="GO" id="GO:0006438">
    <property type="term" value="P:valyl-tRNA aminoacylation"/>
    <property type="evidence" value="ECO:0007669"/>
    <property type="project" value="InterPro"/>
</dbReference>
<evidence type="ECO:0000313" key="21">
    <source>
        <dbReference type="EMBL" id="GAU94472.1"/>
    </source>
</evidence>
<dbReference type="Pfam" id="PF00133">
    <property type="entry name" value="tRNA-synt_1"/>
    <property type="match status" value="1"/>
</dbReference>
<dbReference type="FunFam" id="3.40.50.620:FF:000020">
    <property type="entry name" value="Valine--tRNA ligase, mitochondrial"/>
    <property type="match status" value="1"/>
</dbReference>
<accession>A0A1D1V3D2</accession>
<dbReference type="CDD" id="cd00817">
    <property type="entry name" value="ValRS_core"/>
    <property type="match status" value="1"/>
</dbReference>
<dbReference type="Gene3D" id="1.10.730.10">
    <property type="entry name" value="Isoleucyl-tRNA Synthetase, Domain 1"/>
    <property type="match status" value="2"/>
</dbReference>
<dbReference type="InterPro" id="IPR009008">
    <property type="entry name" value="Val/Leu/Ile-tRNA-synth_edit"/>
</dbReference>
<keyword evidence="6 17" id="KW-0436">Ligase</keyword>
<dbReference type="SUPFAM" id="SSF50677">
    <property type="entry name" value="ValRS/IleRS/LeuRS editing domain"/>
    <property type="match status" value="1"/>
</dbReference>
<dbReference type="InterPro" id="IPR002303">
    <property type="entry name" value="Valyl-tRNA_ligase"/>
</dbReference>
<dbReference type="NCBIfam" id="NF004349">
    <property type="entry name" value="PRK05729.1"/>
    <property type="match status" value="1"/>
</dbReference>
<dbReference type="AlphaFoldDB" id="A0A1D1V3D2"/>
<dbReference type="Pfam" id="PF08264">
    <property type="entry name" value="Anticodon_1"/>
    <property type="match status" value="1"/>
</dbReference>
<evidence type="ECO:0000256" key="17">
    <source>
        <dbReference type="RuleBase" id="RU363035"/>
    </source>
</evidence>
<organism evidence="21 22">
    <name type="scientific">Ramazzottius varieornatus</name>
    <name type="common">Water bear</name>
    <name type="synonym">Tardigrade</name>
    <dbReference type="NCBI Taxonomy" id="947166"/>
    <lineage>
        <taxon>Eukaryota</taxon>
        <taxon>Metazoa</taxon>
        <taxon>Ecdysozoa</taxon>
        <taxon>Tardigrada</taxon>
        <taxon>Eutardigrada</taxon>
        <taxon>Parachela</taxon>
        <taxon>Hypsibioidea</taxon>
        <taxon>Ramazzottiidae</taxon>
        <taxon>Ramazzottius</taxon>
    </lineage>
</organism>
<keyword evidence="18" id="KW-0175">Coiled coil</keyword>
<evidence type="ECO:0000256" key="16">
    <source>
        <dbReference type="ARBA" id="ARBA00047552"/>
    </source>
</evidence>
<dbReference type="PROSITE" id="PS00178">
    <property type="entry name" value="AA_TRNA_LIGASE_I"/>
    <property type="match status" value="1"/>
</dbReference>
<evidence type="ECO:0000256" key="18">
    <source>
        <dbReference type="SAM" id="Coils"/>
    </source>
</evidence>
<dbReference type="SUPFAM" id="SSF52374">
    <property type="entry name" value="Nucleotidylyl transferase"/>
    <property type="match status" value="1"/>
</dbReference>
<evidence type="ECO:0000256" key="2">
    <source>
        <dbReference type="ARBA" id="ARBA00004496"/>
    </source>
</evidence>
<dbReference type="Gene3D" id="3.90.740.10">
    <property type="entry name" value="Valyl/Leucyl/Isoleucyl-tRNA synthetase, editing domain"/>
    <property type="match status" value="1"/>
</dbReference>
<dbReference type="GO" id="GO:0004832">
    <property type="term" value="F:valine-tRNA ligase activity"/>
    <property type="evidence" value="ECO:0007669"/>
    <property type="project" value="UniProtKB-EC"/>
</dbReference>
<keyword evidence="7 17" id="KW-0547">Nucleotide-binding</keyword>
<keyword evidence="12 17" id="KW-0030">Aminoacyl-tRNA synthetase</keyword>
<dbReference type="GO" id="GO:0005739">
    <property type="term" value="C:mitochondrion"/>
    <property type="evidence" value="ECO:0007669"/>
    <property type="project" value="UniProtKB-SubCell"/>
</dbReference>
<dbReference type="InterPro" id="IPR014729">
    <property type="entry name" value="Rossmann-like_a/b/a_fold"/>
</dbReference>
<proteinExistence type="inferred from homology"/>
<dbReference type="InterPro" id="IPR013155">
    <property type="entry name" value="M/V/L/I-tRNA-synth_anticd-bd"/>
</dbReference>
<evidence type="ECO:0000256" key="5">
    <source>
        <dbReference type="ARBA" id="ARBA00022490"/>
    </source>
</evidence>
<evidence type="ECO:0000313" key="22">
    <source>
        <dbReference type="Proteomes" id="UP000186922"/>
    </source>
</evidence>
<evidence type="ECO:0000256" key="13">
    <source>
        <dbReference type="ARBA" id="ARBA00029936"/>
    </source>
</evidence>